<reference evidence="5 6" key="1">
    <citation type="submission" date="2021-06" db="EMBL/GenBank/DDBJ databases">
        <authorList>
            <person name="Palmer J.M."/>
        </authorList>
    </citation>
    <scope>NUCLEOTIDE SEQUENCE [LARGE SCALE GENOMIC DNA]</scope>
    <source>
        <strain evidence="5 6">GA_2019</strain>
        <tissue evidence="5">Muscle</tissue>
    </source>
</reference>
<evidence type="ECO:0000256" key="2">
    <source>
        <dbReference type="SAM" id="Coils"/>
    </source>
</evidence>
<gene>
    <name evidence="5" type="ORF">GOODEAATRI_018738</name>
</gene>
<keyword evidence="1 2" id="KW-0175">Coiled coil</keyword>
<evidence type="ECO:0000256" key="1">
    <source>
        <dbReference type="ARBA" id="ARBA00023054"/>
    </source>
</evidence>
<protein>
    <recommendedName>
        <fullName evidence="4">Myosin tail domain-containing protein</fullName>
    </recommendedName>
</protein>
<comment type="caution">
    <text evidence="5">The sequence shown here is derived from an EMBL/GenBank/DDBJ whole genome shotgun (WGS) entry which is preliminary data.</text>
</comment>
<feature type="transmembrane region" description="Helical" evidence="3">
    <location>
        <begin position="150"/>
        <end position="170"/>
    </location>
</feature>
<keyword evidence="3" id="KW-1133">Transmembrane helix</keyword>
<keyword evidence="6" id="KW-1185">Reference proteome</keyword>
<dbReference type="InterPro" id="IPR002928">
    <property type="entry name" value="Myosin_tail"/>
</dbReference>
<feature type="coiled-coil region" evidence="2">
    <location>
        <begin position="4"/>
        <end position="132"/>
    </location>
</feature>
<dbReference type="Pfam" id="PF01576">
    <property type="entry name" value="Myosin_tail_1"/>
    <property type="match status" value="1"/>
</dbReference>
<sequence length="302" mass="34793">MEVNKKREAELQRLRRELDEFSLQSETLAASLRKRHGEVVAELSEQCEALQRNRVKLEKEKQNLRMEVDDLAASVNSLQKAKSKQAVGSSLSLARQECEVLREQLEEEQESKQEMQRLVSKLNSELTHWKTKHEADAIQHADELEETKCVVLILAVFTLSVMLCLDSIMYDPPIMQVFYRKKLAARLQEAEEVVEATQAKCSSLEKTKQRLQGEVDELCMDLEKASSCGQALDKKQRVLEKQLGDWKQKCEELMAEVEGCQKESRQHAAELFKVKTAHEECLEQMEAVRRENKAFQGKNDTR</sequence>
<dbReference type="Gene3D" id="1.20.5.340">
    <property type="match status" value="1"/>
</dbReference>
<dbReference type="Gene3D" id="1.20.5.1160">
    <property type="entry name" value="Vasodilator-stimulated phosphoprotein"/>
    <property type="match status" value="1"/>
</dbReference>
<dbReference type="SUPFAM" id="SSF57997">
    <property type="entry name" value="Tropomyosin"/>
    <property type="match status" value="1"/>
</dbReference>
<feature type="coiled-coil region" evidence="2">
    <location>
        <begin position="180"/>
        <end position="298"/>
    </location>
</feature>
<keyword evidence="3" id="KW-0472">Membrane</keyword>
<dbReference type="EMBL" id="JAHRIO010081579">
    <property type="protein sequence ID" value="MEQ2185493.1"/>
    <property type="molecule type" value="Genomic_DNA"/>
</dbReference>
<name>A0ABV0PPR1_9TELE</name>
<evidence type="ECO:0000313" key="6">
    <source>
        <dbReference type="Proteomes" id="UP001476798"/>
    </source>
</evidence>
<keyword evidence="3" id="KW-0812">Transmembrane</keyword>
<feature type="domain" description="Myosin tail" evidence="4">
    <location>
        <begin position="2"/>
        <end position="84"/>
    </location>
</feature>
<dbReference type="PANTHER" id="PTHR45615:SF50">
    <property type="entry name" value="MYOSIN-16"/>
    <property type="match status" value="1"/>
</dbReference>
<dbReference type="Proteomes" id="UP001476798">
    <property type="component" value="Unassembled WGS sequence"/>
</dbReference>
<evidence type="ECO:0000256" key="3">
    <source>
        <dbReference type="SAM" id="Phobius"/>
    </source>
</evidence>
<evidence type="ECO:0000313" key="5">
    <source>
        <dbReference type="EMBL" id="MEQ2185493.1"/>
    </source>
</evidence>
<proteinExistence type="predicted"/>
<dbReference type="PANTHER" id="PTHR45615">
    <property type="entry name" value="MYOSIN HEAVY CHAIN, NON-MUSCLE"/>
    <property type="match status" value="1"/>
</dbReference>
<organism evidence="5 6">
    <name type="scientific">Goodea atripinnis</name>
    <dbReference type="NCBI Taxonomy" id="208336"/>
    <lineage>
        <taxon>Eukaryota</taxon>
        <taxon>Metazoa</taxon>
        <taxon>Chordata</taxon>
        <taxon>Craniata</taxon>
        <taxon>Vertebrata</taxon>
        <taxon>Euteleostomi</taxon>
        <taxon>Actinopterygii</taxon>
        <taxon>Neopterygii</taxon>
        <taxon>Teleostei</taxon>
        <taxon>Neoteleostei</taxon>
        <taxon>Acanthomorphata</taxon>
        <taxon>Ovalentaria</taxon>
        <taxon>Atherinomorphae</taxon>
        <taxon>Cyprinodontiformes</taxon>
        <taxon>Goodeidae</taxon>
        <taxon>Goodea</taxon>
    </lineage>
</organism>
<evidence type="ECO:0000259" key="4">
    <source>
        <dbReference type="Pfam" id="PF01576"/>
    </source>
</evidence>
<accession>A0ABV0PPR1</accession>